<organism evidence="1 2">
    <name type="scientific">Candidatus Yanofskybacteria bacterium RIFCSPHIGHO2_01_FULL_41_53</name>
    <dbReference type="NCBI Taxonomy" id="1802663"/>
    <lineage>
        <taxon>Bacteria</taxon>
        <taxon>Candidatus Yanofskyibacteriota</taxon>
    </lineage>
</organism>
<dbReference type="Proteomes" id="UP000177117">
    <property type="component" value="Unassembled WGS sequence"/>
</dbReference>
<dbReference type="EMBL" id="MGJD01000032">
    <property type="protein sequence ID" value="OGM99950.1"/>
    <property type="molecule type" value="Genomic_DNA"/>
</dbReference>
<proteinExistence type="predicted"/>
<gene>
    <name evidence="1" type="ORF">A2650_01530</name>
</gene>
<dbReference type="AlphaFoldDB" id="A0A1F8EGI7"/>
<accession>A0A1F8EGI7</accession>
<evidence type="ECO:0000313" key="1">
    <source>
        <dbReference type="EMBL" id="OGM99950.1"/>
    </source>
</evidence>
<sequence>MNKKCCSLAEKKGPLPEAGSGVDKIRIGGTSEQLKHALDAHDLGSGVADCGCVVMDYRFCPCKKHGGQ</sequence>
<evidence type="ECO:0000313" key="2">
    <source>
        <dbReference type="Proteomes" id="UP000177117"/>
    </source>
</evidence>
<name>A0A1F8EGI7_9BACT</name>
<protein>
    <submittedName>
        <fullName evidence="1">Uncharacterized protein</fullName>
    </submittedName>
</protein>
<comment type="caution">
    <text evidence="1">The sequence shown here is derived from an EMBL/GenBank/DDBJ whole genome shotgun (WGS) entry which is preliminary data.</text>
</comment>
<reference evidence="1 2" key="1">
    <citation type="journal article" date="2016" name="Nat. Commun.">
        <title>Thousands of microbial genomes shed light on interconnected biogeochemical processes in an aquifer system.</title>
        <authorList>
            <person name="Anantharaman K."/>
            <person name="Brown C.T."/>
            <person name="Hug L.A."/>
            <person name="Sharon I."/>
            <person name="Castelle C.J."/>
            <person name="Probst A.J."/>
            <person name="Thomas B.C."/>
            <person name="Singh A."/>
            <person name="Wilkins M.J."/>
            <person name="Karaoz U."/>
            <person name="Brodie E.L."/>
            <person name="Williams K.H."/>
            <person name="Hubbard S.S."/>
            <person name="Banfield J.F."/>
        </authorList>
    </citation>
    <scope>NUCLEOTIDE SEQUENCE [LARGE SCALE GENOMIC DNA]</scope>
</reference>